<dbReference type="PANTHER" id="PTHR45980:SF9">
    <property type="entry name" value="PROTEASE DO-LIKE 10, MITOCHONDRIAL-RELATED"/>
    <property type="match status" value="1"/>
</dbReference>
<keyword evidence="3" id="KW-0720">Serine protease</keyword>
<gene>
    <name evidence="7" type="ORF">ACHAXA_007518</name>
</gene>
<evidence type="ECO:0000256" key="1">
    <source>
        <dbReference type="ARBA" id="ARBA00022670"/>
    </source>
</evidence>
<dbReference type="Gene3D" id="2.30.42.10">
    <property type="match status" value="1"/>
</dbReference>
<dbReference type="InterPro" id="IPR046449">
    <property type="entry name" value="DEGP_PDZ_sf"/>
</dbReference>
<evidence type="ECO:0000256" key="5">
    <source>
        <dbReference type="SAM" id="MobiDB-lite"/>
    </source>
</evidence>
<evidence type="ECO:0000313" key="8">
    <source>
        <dbReference type="Proteomes" id="UP001530377"/>
    </source>
</evidence>
<dbReference type="GO" id="GO:0008236">
    <property type="term" value="F:serine-type peptidase activity"/>
    <property type="evidence" value="ECO:0007669"/>
    <property type="project" value="UniProtKB-KW"/>
</dbReference>
<proteinExistence type="predicted"/>
<keyword evidence="2" id="KW-0378">Hydrolase</keyword>
<feature type="domain" description="Protease Do-like PDZ" evidence="6">
    <location>
        <begin position="599"/>
        <end position="750"/>
    </location>
</feature>
<keyword evidence="4" id="KW-0843">Virulence</keyword>
<dbReference type="GO" id="GO:0006508">
    <property type="term" value="P:proteolysis"/>
    <property type="evidence" value="ECO:0007669"/>
    <property type="project" value="UniProtKB-KW"/>
</dbReference>
<evidence type="ECO:0000313" key="7">
    <source>
        <dbReference type="EMBL" id="KAL3810828.1"/>
    </source>
</evidence>
<reference evidence="7 8" key="1">
    <citation type="submission" date="2024-10" db="EMBL/GenBank/DDBJ databases">
        <title>Updated reference genomes for cyclostephanoid diatoms.</title>
        <authorList>
            <person name="Roberts W.R."/>
            <person name="Alverson A.J."/>
        </authorList>
    </citation>
    <scope>NUCLEOTIDE SEQUENCE [LARGE SCALE GENOMIC DNA]</scope>
    <source>
        <strain evidence="7 8">AJA228-03</strain>
    </source>
</reference>
<dbReference type="Proteomes" id="UP001530377">
    <property type="component" value="Unassembled WGS sequence"/>
</dbReference>
<dbReference type="EMBL" id="JALLPB020000298">
    <property type="protein sequence ID" value="KAL3810828.1"/>
    <property type="molecule type" value="Genomic_DNA"/>
</dbReference>
<evidence type="ECO:0000256" key="2">
    <source>
        <dbReference type="ARBA" id="ARBA00022801"/>
    </source>
</evidence>
<dbReference type="Gene3D" id="3.20.190.20">
    <property type="match status" value="1"/>
</dbReference>
<dbReference type="SUPFAM" id="SSF50494">
    <property type="entry name" value="Trypsin-like serine proteases"/>
    <property type="match status" value="1"/>
</dbReference>
<comment type="caution">
    <text evidence="7">The sequence shown here is derived from an EMBL/GenBank/DDBJ whole genome shotgun (WGS) entry which is preliminary data.</text>
</comment>
<keyword evidence="1" id="KW-0645">Protease</keyword>
<keyword evidence="8" id="KW-1185">Reference proteome</keyword>
<dbReference type="InterPro" id="IPR041517">
    <property type="entry name" value="DEGP_PDZ"/>
</dbReference>
<protein>
    <recommendedName>
        <fullName evidence="6">Protease Do-like PDZ domain-containing protein</fullName>
    </recommendedName>
</protein>
<dbReference type="AlphaFoldDB" id="A0ABD3RCW9"/>
<organism evidence="7 8">
    <name type="scientific">Cyclostephanos tholiformis</name>
    <dbReference type="NCBI Taxonomy" id="382380"/>
    <lineage>
        <taxon>Eukaryota</taxon>
        <taxon>Sar</taxon>
        <taxon>Stramenopiles</taxon>
        <taxon>Ochrophyta</taxon>
        <taxon>Bacillariophyta</taxon>
        <taxon>Coscinodiscophyceae</taxon>
        <taxon>Thalassiosirophycidae</taxon>
        <taxon>Stephanodiscales</taxon>
        <taxon>Stephanodiscaceae</taxon>
        <taxon>Cyclostephanos</taxon>
    </lineage>
</organism>
<dbReference type="Pfam" id="PF17815">
    <property type="entry name" value="PDZ_3"/>
    <property type="match status" value="1"/>
</dbReference>
<accession>A0ABD3RCW9</accession>
<feature type="region of interest" description="Disordered" evidence="5">
    <location>
        <begin position="26"/>
        <end position="75"/>
    </location>
</feature>
<name>A0ABD3RCW9_9STRA</name>
<sequence length="1021" mass="113126">MDQAGGECRSAGACCEDALNVIPGCPGESGVGAAARDDSHAASRKRPHSPDEDEIPNSKRPQTKPFPSNAVDRADVSMPVDEVTVEEAASGIINLARAHFRKPNPTKYHSHPAVASIGPTTASLTHPYNAVVHLSIVKAKPSFIEPWKNMPLVTLTGTGVIISCNCSERGINEDNSIECGEEGAYSIENIHQNDGGRTKNNTVSILTNAHLVQYAKSIRAQTQSCSTSVKCTIEFISFDMDLALLNVDLDEMTSNWKHFALPLTRNLPRLGEEMTCIRYAKSESYNISGASSVQHYFDRLSIPLQSSSRHVALDIFRGTSSGYYADEDEHYMLRMKLNSSMVPSYCGGALVIDCKSNIVGIISSSSQAESTGFHSVIPNVVIDNFLNLINNPPKELNSNCSSSCSHTDGEYSAGASLDDTKDDKHCVEGESKPRVAHDSGVRNLTSGTKYIPGIPTLSVTGIQSLENKSLRNTLGLEEGAEFVDGCGVRILGVNIIHSTVENNENQSQYKEDRNWQSPMLRPDDVLLAVDGEPVRLDASVRLSPGRENERVDFRWLVSKRSAGSGVKLSVLRQGRRIELHPTLSSPKYLIPRFDEGEGEGAPSYLICGGCVFVPLTMAWIAEMIERQKTRCGNHAALTMAELGFRRYLQDQRDRDQQIIILSHVLADDVNVGYQSFENLILSSVDGKRPINISDLCNLLVKREYGRTIEFRCLHPRSERSKIVLAFDADEVKDSELRILNNYMIDAWCSNALSPGLRREAKGKAHRHGAPCCLRTLRDMRNAVREHTLVVRRSATPHNNDTDTVAATRRIMDFTEEHKMQSAPLFAGKFTDDGWTQVKTKHLSQLCACGKSTRFYCICTVGVMRCKDCFIKHCRDHTNQHECTEACPPNCEGAPKVLVEGVELVTTKKRKRNNPTQAIQSRCVICRAKTCYCCSACGTEKEVALCHVSTGRNCLPLHISEHHQNSKGQPSSDEQQRDHCVTVHDHCARVEDVENHHCEKAQDKHYRVKAEDHHHYHNLGNN</sequence>
<evidence type="ECO:0000259" key="6">
    <source>
        <dbReference type="Pfam" id="PF17815"/>
    </source>
</evidence>
<dbReference type="InterPro" id="IPR036034">
    <property type="entry name" value="PDZ_sf"/>
</dbReference>
<dbReference type="Gene3D" id="2.40.10.10">
    <property type="entry name" value="Trypsin-like serine proteases"/>
    <property type="match status" value="2"/>
</dbReference>
<dbReference type="InterPro" id="IPR009003">
    <property type="entry name" value="Peptidase_S1_PA"/>
</dbReference>
<dbReference type="PANTHER" id="PTHR45980">
    <property type="match status" value="1"/>
</dbReference>
<evidence type="ECO:0000256" key="3">
    <source>
        <dbReference type="ARBA" id="ARBA00022825"/>
    </source>
</evidence>
<dbReference type="InterPro" id="IPR043504">
    <property type="entry name" value="Peptidase_S1_PA_chymotrypsin"/>
</dbReference>
<evidence type="ECO:0000256" key="4">
    <source>
        <dbReference type="ARBA" id="ARBA00023026"/>
    </source>
</evidence>